<dbReference type="Pfam" id="PF16507">
    <property type="entry name" value="HEAT_PSME4_mid"/>
    <property type="match status" value="1"/>
</dbReference>
<dbReference type="AlphaFoldDB" id="A0A1I8EC01"/>
<dbReference type="PANTHER" id="PTHR32170">
    <property type="entry name" value="PROTEASOME ACTIVATOR COMPLEX SUBUNIT 4"/>
    <property type="match status" value="1"/>
</dbReference>
<dbReference type="Pfam" id="PF23096">
    <property type="entry name" value="HEAT_PSME4"/>
    <property type="match status" value="2"/>
</dbReference>
<dbReference type="GO" id="GO:0005634">
    <property type="term" value="C:nucleus"/>
    <property type="evidence" value="ECO:0007669"/>
    <property type="project" value="TreeGrafter"/>
</dbReference>
<feature type="domain" description="Proteasome activator complex subunit 4-like HEAT repeat-like" evidence="2">
    <location>
        <begin position="999"/>
        <end position="1089"/>
    </location>
</feature>
<proteinExistence type="predicted"/>
<reference evidence="3" key="1">
    <citation type="submission" date="2016-11" db="UniProtKB">
        <authorList>
            <consortium name="WormBaseParasite"/>
        </authorList>
    </citation>
    <scope>IDENTIFICATION</scope>
    <source>
        <strain evidence="3">pt0022</strain>
    </source>
</reference>
<dbReference type="STRING" id="6293.A0A1I8EC01"/>
<dbReference type="InterPro" id="IPR055455">
    <property type="entry name" value="HEAT_PSME4"/>
</dbReference>
<name>A0A1I8EC01_WUCBA</name>
<evidence type="ECO:0000259" key="1">
    <source>
        <dbReference type="Pfam" id="PF16507"/>
    </source>
</evidence>
<dbReference type="InterPro" id="IPR035309">
    <property type="entry name" value="PSME4"/>
</dbReference>
<dbReference type="InterPro" id="IPR032430">
    <property type="entry name" value="Blm10_mid"/>
</dbReference>
<organism evidence="3">
    <name type="scientific">Wuchereria bancrofti</name>
    <dbReference type="NCBI Taxonomy" id="6293"/>
    <lineage>
        <taxon>Eukaryota</taxon>
        <taxon>Metazoa</taxon>
        <taxon>Ecdysozoa</taxon>
        <taxon>Nematoda</taxon>
        <taxon>Chromadorea</taxon>
        <taxon>Rhabditida</taxon>
        <taxon>Spirurina</taxon>
        <taxon>Spiruromorpha</taxon>
        <taxon>Filarioidea</taxon>
        <taxon>Onchocercidae</taxon>
        <taxon>Wuchereria</taxon>
    </lineage>
</organism>
<dbReference type="GO" id="GO:0070628">
    <property type="term" value="F:proteasome binding"/>
    <property type="evidence" value="ECO:0007669"/>
    <property type="project" value="InterPro"/>
</dbReference>
<evidence type="ECO:0000313" key="3">
    <source>
        <dbReference type="WBParaSite" id="maker-PairedContig_1365-snap-gene-0.3-mRNA-1"/>
    </source>
</evidence>
<feature type="domain" description="Proteasome activator complex subunit 4-like HEAT repeat-like" evidence="2">
    <location>
        <begin position="833"/>
        <end position="998"/>
    </location>
</feature>
<feature type="domain" description="Proteasome activator Blm10 middle HEAT repeats region" evidence="1">
    <location>
        <begin position="21"/>
        <end position="453"/>
    </location>
</feature>
<dbReference type="WBParaSite" id="maker-PairedContig_1365-snap-gene-0.3-mRNA-1">
    <property type="protein sequence ID" value="maker-PairedContig_1365-snap-gene-0.3-mRNA-1"/>
    <property type="gene ID" value="maker-PairedContig_1365-snap-gene-0.3"/>
</dbReference>
<evidence type="ECO:0000259" key="2">
    <source>
        <dbReference type="Pfam" id="PF23096"/>
    </source>
</evidence>
<accession>A0A1I8EC01</accession>
<protein>
    <submittedName>
        <fullName evidence="3">BLM10_mid domain-containing protein</fullName>
    </submittedName>
</protein>
<dbReference type="PANTHER" id="PTHR32170:SF3">
    <property type="entry name" value="PROTEASOME ACTIVATOR COMPLEX SUBUNIT 4"/>
    <property type="match status" value="1"/>
</dbReference>
<sequence>MKSIFTFAYTLAVFLSIQNHLTRLFRSLESYFHPSNYGHHSITILHFLLRLVNSVCSRLHKERYQKPSCHPQVPANLRLTNVQLDEFVESVLPCAKLALFAKYKMEYAPAIIRNLSQIAPRIVVPAVLDLVYPALETVVEPHRLVQSMNALIAVCVTLVRDDSNLGSHKRAPLQTMEELSDKPYRSHAIALLNSVLPGLDANDISKMLLTFQIINLLITLVPIVDCSEAIHVRNDLTEEEQEVCSATANFETIVQNLLDKMIEIIHVFTGGAPAVTTVQGSLGAKSQSKLSVEETVIKRGIFSVFRALLGNCSTSIYKIAIDKLYDFISTNMYDSRLAADTVSEMIFCAVRTNPQQSLDLFLDLITEKLVPLITEESYEEEELDSTVVWYIILASQLFRASGMYILSHKTKMLKLLRMIVPLTCRTACELSCNALECMLTGLTNIYTDSSEYRREKLDQPFEKYLPIRNRNVEIFGNNICLAGVSAALPPLDGKLIPLIESPVKVYPFQFVAAPSYVKEMTYKGTNVRDFVLKRVKSVAEYLVLNRENDTKSLSAVCKILHILVFQRGIDRTKFDLQNQNYILSKRIVGDTVQGNRANIELKRTLTRSGYYFTAQHLEIMKLLVRLGTSLYSATRIDAQRILDGCIQTFPYSYLLVLDDILAFLKESSDISHEQFKGALYMLLNGKRLAICVRQNWSTLLRVWPALIEAQHSEKPSVIGLLELAQNTLVDNFESFQINFWLPDGPVVAARELYAAGGGENIHQPAWALPTDEEIEAAIERENIACEEKQKLYYSLCDRLVALSTDANLHWRHVDMAQSLLSLLIRRDIPFPSDAVKLFIRLLVNDTVKTRRMATGLIAAWLHITKPKAVKIPFENPIKEENVGPGAEWPIKYGFRMDNLITMYNKEKAPRTAKDWNATVFFSKTHWGFYTWPKVLKVYAPANEQKAINRELEELNETERFIVEIFCDDEFAEKFRQYMSVEEKKGEEAFDAIAFGLFYEGDQRLASEMVAGLLNGSKLWSFEKISAMSNWLKPLISSCLETVKTENVKNWGTAIATVFGSADPKALSWFIEMLFELCMKPTDNSFHATTYELFSLMLLV</sequence>
<dbReference type="GO" id="GO:0016504">
    <property type="term" value="F:peptidase activator activity"/>
    <property type="evidence" value="ECO:0007669"/>
    <property type="project" value="InterPro"/>
</dbReference>
<dbReference type="GO" id="GO:0010499">
    <property type="term" value="P:proteasomal ubiquitin-independent protein catabolic process"/>
    <property type="evidence" value="ECO:0007669"/>
    <property type="project" value="TreeGrafter"/>
</dbReference>
<dbReference type="GO" id="GO:0005829">
    <property type="term" value="C:cytosol"/>
    <property type="evidence" value="ECO:0007669"/>
    <property type="project" value="TreeGrafter"/>
</dbReference>